<protein>
    <submittedName>
        <fullName evidence="1">Uncharacterized protein</fullName>
    </submittedName>
</protein>
<dbReference type="OrthoDB" id="1262473at2"/>
<dbReference type="KEGG" id="csal:NBC122_00429"/>
<name>A0A4P6ZCQ4_9FLAO</name>
<gene>
    <name evidence="1" type="ORF">NBC122_00429</name>
</gene>
<dbReference type="EMBL" id="CP037954">
    <property type="protein sequence ID" value="QBO57278.1"/>
    <property type="molecule type" value="Genomic_DNA"/>
</dbReference>
<dbReference type="RefSeq" id="WP_133438793.1">
    <property type="nucleotide sequence ID" value="NZ_CP037954.1"/>
</dbReference>
<sequence length="99" mass="11775">MDKTNKKYKKELLASLEGLAKTEHVLLETMTNLMLLKELKENQIEFKKGDTFSFEDNIFDYSDDKNVRRIAKLRKKILKTMQKLVENNDFKDKEIEFLA</sequence>
<evidence type="ECO:0000313" key="2">
    <source>
        <dbReference type="Proteomes" id="UP000294419"/>
    </source>
</evidence>
<dbReference type="AlphaFoldDB" id="A0A4P6ZCQ4"/>
<proteinExistence type="predicted"/>
<dbReference type="Proteomes" id="UP000294419">
    <property type="component" value="Chromosome"/>
</dbReference>
<organism evidence="1 2">
    <name type="scientific">Chryseobacterium salivictor</name>
    <dbReference type="NCBI Taxonomy" id="2547600"/>
    <lineage>
        <taxon>Bacteria</taxon>
        <taxon>Pseudomonadati</taxon>
        <taxon>Bacteroidota</taxon>
        <taxon>Flavobacteriia</taxon>
        <taxon>Flavobacteriales</taxon>
        <taxon>Weeksellaceae</taxon>
        <taxon>Chryseobacterium group</taxon>
        <taxon>Chryseobacterium</taxon>
    </lineage>
</organism>
<keyword evidence="2" id="KW-1185">Reference proteome</keyword>
<evidence type="ECO:0000313" key="1">
    <source>
        <dbReference type="EMBL" id="QBO57278.1"/>
    </source>
</evidence>
<reference evidence="1 2" key="1">
    <citation type="submission" date="2019-03" db="EMBL/GenBank/DDBJ databases">
        <authorList>
            <person name="Kim H."/>
            <person name="Yu S.-M."/>
        </authorList>
    </citation>
    <scope>NUCLEOTIDE SEQUENCE [LARGE SCALE GENOMIC DNA]</scope>
    <source>
        <strain evidence="1 2">NBC122</strain>
    </source>
</reference>
<accession>A0A4P6ZCQ4</accession>